<dbReference type="EMBL" id="RBKT01000001">
    <property type="protein sequence ID" value="RKR90722.1"/>
    <property type="molecule type" value="Genomic_DNA"/>
</dbReference>
<organism evidence="12 13">
    <name type="scientific">Micromonospora pisi</name>
    <dbReference type="NCBI Taxonomy" id="589240"/>
    <lineage>
        <taxon>Bacteria</taxon>
        <taxon>Bacillati</taxon>
        <taxon>Actinomycetota</taxon>
        <taxon>Actinomycetes</taxon>
        <taxon>Micromonosporales</taxon>
        <taxon>Micromonosporaceae</taxon>
        <taxon>Micromonospora</taxon>
    </lineage>
</organism>
<gene>
    <name evidence="9" type="primary">ftsY</name>
    <name evidence="12" type="ORF">BDK92_5103</name>
</gene>
<dbReference type="Pfam" id="PF00448">
    <property type="entry name" value="SRP54"/>
    <property type="match status" value="1"/>
</dbReference>
<dbReference type="InterPro" id="IPR027417">
    <property type="entry name" value="P-loop_NTPase"/>
</dbReference>
<dbReference type="Proteomes" id="UP000277671">
    <property type="component" value="Unassembled WGS sequence"/>
</dbReference>
<evidence type="ECO:0000256" key="6">
    <source>
        <dbReference type="ARBA" id="ARBA00023136"/>
    </source>
</evidence>
<dbReference type="SMART" id="SM00382">
    <property type="entry name" value="AAA"/>
    <property type="match status" value="1"/>
</dbReference>
<dbReference type="GO" id="GO:0005047">
    <property type="term" value="F:signal recognition particle binding"/>
    <property type="evidence" value="ECO:0007669"/>
    <property type="project" value="TreeGrafter"/>
</dbReference>
<dbReference type="HAMAP" id="MF_00920">
    <property type="entry name" value="FtsY"/>
    <property type="match status" value="1"/>
</dbReference>
<feature type="binding site" evidence="9">
    <location>
        <begin position="287"/>
        <end position="291"/>
    </location>
    <ligand>
        <name>GTP</name>
        <dbReference type="ChEBI" id="CHEBI:37565"/>
    </ligand>
</feature>
<dbReference type="Gene3D" id="1.20.120.140">
    <property type="entry name" value="Signal recognition particle SRP54, nucleotide-binding domain"/>
    <property type="match status" value="1"/>
</dbReference>
<evidence type="ECO:0000256" key="9">
    <source>
        <dbReference type="HAMAP-Rule" id="MF_00920"/>
    </source>
</evidence>
<dbReference type="PANTHER" id="PTHR43134">
    <property type="entry name" value="SIGNAL RECOGNITION PARTICLE RECEPTOR SUBUNIT ALPHA"/>
    <property type="match status" value="1"/>
</dbReference>
<feature type="region of interest" description="Disordered" evidence="10">
    <location>
        <begin position="28"/>
        <end position="91"/>
    </location>
</feature>
<keyword evidence="13" id="KW-1185">Reference proteome</keyword>
<dbReference type="FunFam" id="1.20.120.140:FF:000002">
    <property type="entry name" value="Signal recognition particle receptor FtsY"/>
    <property type="match status" value="1"/>
</dbReference>
<dbReference type="GO" id="GO:0003924">
    <property type="term" value="F:GTPase activity"/>
    <property type="evidence" value="ECO:0007669"/>
    <property type="project" value="UniProtKB-UniRule"/>
</dbReference>
<dbReference type="FunFam" id="3.40.50.300:FF:000053">
    <property type="entry name" value="Signal recognition particle receptor FtsY"/>
    <property type="match status" value="1"/>
</dbReference>
<keyword evidence="5 9" id="KW-0342">GTP-binding</keyword>
<dbReference type="InterPro" id="IPR036225">
    <property type="entry name" value="SRP/SRP_N"/>
</dbReference>
<evidence type="ECO:0000256" key="8">
    <source>
        <dbReference type="ARBA" id="ARBA00048027"/>
    </source>
</evidence>
<dbReference type="InterPro" id="IPR003593">
    <property type="entry name" value="AAA+_ATPase"/>
</dbReference>
<comment type="similarity">
    <text evidence="9">Belongs to the GTP-binding SRP family. FtsY subfamily.</text>
</comment>
<feature type="compositionally biased region" description="Pro residues" evidence="10">
    <location>
        <begin position="67"/>
        <end position="84"/>
    </location>
</feature>
<evidence type="ECO:0000256" key="1">
    <source>
        <dbReference type="ARBA" id="ARBA00022475"/>
    </source>
</evidence>
<reference evidence="12 13" key="1">
    <citation type="submission" date="2018-10" db="EMBL/GenBank/DDBJ databases">
        <title>Sequencing the genomes of 1000 actinobacteria strains.</title>
        <authorList>
            <person name="Klenk H.-P."/>
        </authorList>
    </citation>
    <scope>NUCLEOTIDE SEQUENCE [LARGE SCALE GENOMIC DNA]</scope>
    <source>
        <strain evidence="12 13">DSM 45175</strain>
    </source>
</reference>
<evidence type="ECO:0000256" key="2">
    <source>
        <dbReference type="ARBA" id="ARBA00022490"/>
    </source>
</evidence>
<evidence type="ECO:0000256" key="4">
    <source>
        <dbReference type="ARBA" id="ARBA00022801"/>
    </source>
</evidence>
<keyword evidence="4 9" id="KW-0378">Hydrolase</keyword>
<evidence type="ECO:0000256" key="3">
    <source>
        <dbReference type="ARBA" id="ARBA00022741"/>
    </source>
</evidence>
<comment type="caution">
    <text evidence="12">The sequence shown here is derived from an EMBL/GenBank/DDBJ whole genome shotgun (WGS) entry which is preliminary data.</text>
</comment>
<keyword evidence="7 9" id="KW-0675">Receptor</keyword>
<keyword evidence="6 9" id="KW-0472">Membrane</keyword>
<evidence type="ECO:0000313" key="13">
    <source>
        <dbReference type="Proteomes" id="UP000277671"/>
    </source>
</evidence>
<dbReference type="InterPro" id="IPR013822">
    <property type="entry name" value="Signal_recog_particl_SRP54_hlx"/>
</dbReference>
<feature type="binding site" evidence="9">
    <location>
        <begin position="349"/>
        <end position="352"/>
    </location>
    <ligand>
        <name>GTP</name>
        <dbReference type="ChEBI" id="CHEBI:37565"/>
    </ligand>
</feature>
<dbReference type="EC" id="3.6.5.4" evidence="9"/>
<feature type="domain" description="SRP54-type proteins GTP-binding" evidence="11">
    <location>
        <begin position="370"/>
        <end position="383"/>
    </location>
</feature>
<evidence type="ECO:0000256" key="10">
    <source>
        <dbReference type="SAM" id="MobiDB-lite"/>
    </source>
</evidence>
<name>A0A495JQQ5_9ACTN</name>
<dbReference type="AlphaFoldDB" id="A0A495JQQ5"/>
<sequence>MEYLVLALILLGVLLLGTVGLVVPRLRRRPEPPLPETSVRTRPTGEVPGPTVEAPETDRAGTGTVTAPPPTEPVAPPVAPPVEPAPTLERPEPTAGRLVRLRARLSRSQNVFGKGLLTLLSRDHLDEEVWEEIEDALIGADVGVDATREIVDRLRERTAVLGTRTAVELRTLLAVELVNALDPGMDRSLRATPHDGTPGVVLVVGVNGAGKTTTCGKIARVLVADGRTVLLGAADTFRAAAAEQLTTWGSRVGAEVVRGPEGADPASVAFDAVRRGIELGVDTVLIDTAGRLQNKVGLMDELGKVKRVVEKHGPVDETLLVLDATTGQNGLEQARVFMEAVDVTGVVLTKLDGTAKGGIVIAVQRKLGLPVKLVGLGEGPDDLAPFEPAQFVDALIGVDPLGAGA</sequence>
<comment type="subunit">
    <text evidence="9">Part of the signal recognition particle protein translocation system, which is composed of SRP and FtsY.</text>
</comment>
<dbReference type="InterPro" id="IPR004390">
    <property type="entry name" value="SR_rcpt_FtsY"/>
</dbReference>
<dbReference type="PROSITE" id="PS00300">
    <property type="entry name" value="SRP54"/>
    <property type="match status" value="1"/>
</dbReference>
<keyword evidence="3 9" id="KW-0547">Nucleotide-binding</keyword>
<dbReference type="OrthoDB" id="9804720at2"/>
<comment type="function">
    <text evidence="9">Involved in targeting and insertion of nascent membrane proteins into the cytoplasmic membrane. Acts as a receptor for the complex formed by the signal recognition particle (SRP) and the ribosome-nascent chain (RNC).</text>
</comment>
<dbReference type="SUPFAM" id="SSF52540">
    <property type="entry name" value="P-loop containing nucleoside triphosphate hydrolases"/>
    <property type="match status" value="1"/>
</dbReference>
<dbReference type="PANTHER" id="PTHR43134:SF1">
    <property type="entry name" value="SIGNAL RECOGNITION PARTICLE RECEPTOR SUBUNIT ALPHA"/>
    <property type="match status" value="1"/>
</dbReference>
<proteinExistence type="inferred from homology"/>
<dbReference type="InterPro" id="IPR000897">
    <property type="entry name" value="SRP54_GTPase_dom"/>
</dbReference>
<dbReference type="RefSeq" id="WP_121158954.1">
    <property type="nucleotide sequence ID" value="NZ_RBKT01000001.1"/>
</dbReference>
<protein>
    <recommendedName>
        <fullName evidence="9">Signal recognition particle receptor FtsY</fullName>
        <shortName evidence="9">SRP receptor</shortName>
        <ecNumber evidence="9">3.6.5.4</ecNumber>
    </recommendedName>
</protein>
<dbReference type="NCBIfam" id="TIGR00064">
    <property type="entry name" value="ftsY"/>
    <property type="match status" value="1"/>
</dbReference>
<evidence type="ECO:0000256" key="7">
    <source>
        <dbReference type="ARBA" id="ARBA00023170"/>
    </source>
</evidence>
<evidence type="ECO:0000259" key="11">
    <source>
        <dbReference type="PROSITE" id="PS00300"/>
    </source>
</evidence>
<evidence type="ECO:0000313" key="12">
    <source>
        <dbReference type="EMBL" id="RKR90722.1"/>
    </source>
</evidence>
<keyword evidence="1 9" id="KW-1003">Cell membrane</keyword>
<dbReference type="GO" id="GO:0005525">
    <property type="term" value="F:GTP binding"/>
    <property type="evidence" value="ECO:0007669"/>
    <property type="project" value="UniProtKB-UniRule"/>
</dbReference>
<accession>A0A495JQQ5</accession>
<dbReference type="GO" id="GO:0005886">
    <property type="term" value="C:plasma membrane"/>
    <property type="evidence" value="ECO:0007669"/>
    <property type="project" value="UniProtKB-SubCell"/>
</dbReference>
<keyword evidence="2 9" id="KW-0963">Cytoplasm</keyword>
<evidence type="ECO:0000256" key="5">
    <source>
        <dbReference type="ARBA" id="ARBA00023134"/>
    </source>
</evidence>
<dbReference type="Gene3D" id="3.40.50.300">
    <property type="entry name" value="P-loop containing nucleotide triphosphate hydrolases"/>
    <property type="match status" value="1"/>
</dbReference>
<dbReference type="SMART" id="SM00962">
    <property type="entry name" value="SRP54"/>
    <property type="match status" value="1"/>
</dbReference>
<dbReference type="GO" id="GO:0006614">
    <property type="term" value="P:SRP-dependent cotranslational protein targeting to membrane"/>
    <property type="evidence" value="ECO:0007669"/>
    <property type="project" value="InterPro"/>
</dbReference>
<dbReference type="SUPFAM" id="SSF47364">
    <property type="entry name" value="Domain of the SRP/SRP receptor G-proteins"/>
    <property type="match status" value="1"/>
</dbReference>
<feature type="binding site" evidence="9">
    <location>
        <begin position="205"/>
        <end position="212"/>
    </location>
    <ligand>
        <name>GTP</name>
        <dbReference type="ChEBI" id="CHEBI:37565"/>
    </ligand>
</feature>
<dbReference type="SMART" id="SM00963">
    <property type="entry name" value="SRP54_N"/>
    <property type="match status" value="1"/>
</dbReference>
<comment type="catalytic activity">
    <reaction evidence="8 9">
        <text>GTP + H2O = GDP + phosphate + H(+)</text>
        <dbReference type="Rhea" id="RHEA:19669"/>
        <dbReference type="ChEBI" id="CHEBI:15377"/>
        <dbReference type="ChEBI" id="CHEBI:15378"/>
        <dbReference type="ChEBI" id="CHEBI:37565"/>
        <dbReference type="ChEBI" id="CHEBI:43474"/>
        <dbReference type="ChEBI" id="CHEBI:58189"/>
        <dbReference type="EC" id="3.6.5.4"/>
    </reaction>
</comment>
<dbReference type="InterPro" id="IPR042101">
    <property type="entry name" value="SRP54_N_sf"/>
</dbReference>
<comment type="subcellular location">
    <subcellularLocation>
        <location evidence="9">Cell membrane</location>
        <topology evidence="9">Peripheral membrane protein</topology>
        <orientation evidence="9">Cytoplasmic side</orientation>
    </subcellularLocation>
    <subcellularLocation>
        <location evidence="9">Cytoplasm</location>
    </subcellularLocation>
</comment>
<dbReference type="GO" id="GO:0005737">
    <property type="term" value="C:cytoplasm"/>
    <property type="evidence" value="ECO:0007669"/>
    <property type="project" value="UniProtKB-SubCell"/>
</dbReference>
<dbReference type="Pfam" id="PF02881">
    <property type="entry name" value="SRP54_N"/>
    <property type="match status" value="1"/>
</dbReference>